<sequence length="97" mass="11042">MFLGFQIQKLDISFEPGMWQFEDSEIYSIGMIHPSHSRHSGLSMLSSVSQFSDDGCESRAFVSNRASVWSWSATNWLMHSRRRGGREVLPRAALGDF</sequence>
<comment type="caution">
    <text evidence="1">The sequence shown here is derived from an EMBL/GenBank/DDBJ whole genome shotgun (WGS) entry which is preliminary data.</text>
</comment>
<name>A0ABD0T0Y0_LOXSC</name>
<evidence type="ECO:0000313" key="1">
    <source>
        <dbReference type="EMBL" id="KAL0831643.1"/>
    </source>
</evidence>
<dbReference type="EMBL" id="JBEDNZ010000012">
    <property type="protein sequence ID" value="KAL0831643.1"/>
    <property type="molecule type" value="Genomic_DNA"/>
</dbReference>
<gene>
    <name evidence="1" type="ORF">ABMA28_002415</name>
</gene>
<reference evidence="1 2" key="1">
    <citation type="submission" date="2024-06" db="EMBL/GenBank/DDBJ databases">
        <title>A chromosome-level genome assembly of beet webworm, Loxostege sticticalis.</title>
        <authorList>
            <person name="Zhang Y."/>
        </authorList>
    </citation>
    <scope>NUCLEOTIDE SEQUENCE [LARGE SCALE GENOMIC DNA]</scope>
    <source>
        <strain evidence="1">AQ028</strain>
        <tissue evidence="1">Male pupae</tissue>
    </source>
</reference>
<protein>
    <submittedName>
        <fullName evidence="1">Uncharacterized protein</fullName>
    </submittedName>
</protein>
<organism evidence="1 2">
    <name type="scientific">Loxostege sticticalis</name>
    <name type="common">Beet webworm moth</name>
    <dbReference type="NCBI Taxonomy" id="481309"/>
    <lineage>
        <taxon>Eukaryota</taxon>
        <taxon>Metazoa</taxon>
        <taxon>Ecdysozoa</taxon>
        <taxon>Arthropoda</taxon>
        <taxon>Hexapoda</taxon>
        <taxon>Insecta</taxon>
        <taxon>Pterygota</taxon>
        <taxon>Neoptera</taxon>
        <taxon>Endopterygota</taxon>
        <taxon>Lepidoptera</taxon>
        <taxon>Glossata</taxon>
        <taxon>Ditrysia</taxon>
        <taxon>Pyraloidea</taxon>
        <taxon>Crambidae</taxon>
        <taxon>Pyraustinae</taxon>
        <taxon>Loxostege</taxon>
    </lineage>
</organism>
<evidence type="ECO:0000313" key="2">
    <source>
        <dbReference type="Proteomes" id="UP001549921"/>
    </source>
</evidence>
<proteinExistence type="predicted"/>
<dbReference type="AlphaFoldDB" id="A0ABD0T0Y0"/>
<accession>A0ABD0T0Y0</accession>
<dbReference type="Proteomes" id="UP001549921">
    <property type="component" value="Unassembled WGS sequence"/>
</dbReference>